<protein>
    <submittedName>
        <fullName evidence="1">Uncharacterized protein</fullName>
    </submittedName>
</protein>
<dbReference type="EMBL" id="BMAU01021436">
    <property type="protein sequence ID" value="GFY36330.1"/>
    <property type="molecule type" value="Genomic_DNA"/>
</dbReference>
<gene>
    <name evidence="1" type="ORF">TNCV_3450331</name>
</gene>
<organism evidence="1 2">
    <name type="scientific">Trichonephila clavipes</name>
    <name type="common">Golden silk orbweaver</name>
    <name type="synonym">Nephila clavipes</name>
    <dbReference type="NCBI Taxonomy" id="2585209"/>
    <lineage>
        <taxon>Eukaryota</taxon>
        <taxon>Metazoa</taxon>
        <taxon>Ecdysozoa</taxon>
        <taxon>Arthropoda</taxon>
        <taxon>Chelicerata</taxon>
        <taxon>Arachnida</taxon>
        <taxon>Araneae</taxon>
        <taxon>Araneomorphae</taxon>
        <taxon>Entelegynae</taxon>
        <taxon>Araneoidea</taxon>
        <taxon>Nephilidae</taxon>
        <taxon>Trichonephila</taxon>
    </lineage>
</organism>
<name>A0A8X7BM61_TRICX</name>
<reference evidence="1" key="1">
    <citation type="submission" date="2020-08" db="EMBL/GenBank/DDBJ databases">
        <title>Multicomponent nature underlies the extraordinary mechanical properties of spider dragline silk.</title>
        <authorList>
            <person name="Kono N."/>
            <person name="Nakamura H."/>
            <person name="Mori M."/>
            <person name="Yoshida Y."/>
            <person name="Ohtoshi R."/>
            <person name="Malay A.D."/>
            <person name="Moran D.A.P."/>
            <person name="Tomita M."/>
            <person name="Numata K."/>
            <person name="Arakawa K."/>
        </authorList>
    </citation>
    <scope>NUCLEOTIDE SEQUENCE</scope>
</reference>
<comment type="caution">
    <text evidence="1">The sequence shown here is derived from an EMBL/GenBank/DDBJ whole genome shotgun (WGS) entry which is preliminary data.</text>
</comment>
<evidence type="ECO:0000313" key="1">
    <source>
        <dbReference type="EMBL" id="GFY36330.1"/>
    </source>
</evidence>
<keyword evidence="2" id="KW-1185">Reference proteome</keyword>
<dbReference type="Proteomes" id="UP000887159">
    <property type="component" value="Unassembled WGS sequence"/>
</dbReference>
<sequence>MNVFAVLHCLGRWLDDCEVACPPHKPKVVCSILAGNDIVSGCKNPYAVSLVIHAHIECTLLRYLYPNDVVAYVKRYLLHRKLRKQHSKEQW</sequence>
<evidence type="ECO:0000313" key="2">
    <source>
        <dbReference type="Proteomes" id="UP000887159"/>
    </source>
</evidence>
<dbReference type="AlphaFoldDB" id="A0A8X7BM61"/>
<accession>A0A8X7BM61</accession>
<proteinExistence type="predicted"/>